<geneLocation type="mitochondrion" evidence="5"/>
<proteinExistence type="predicted"/>
<dbReference type="PANTHER" id="PTHR19271">
    <property type="entry name" value="CYTOCHROME B"/>
    <property type="match status" value="1"/>
</dbReference>
<dbReference type="AlphaFoldDB" id="A0A060RF31"/>
<dbReference type="InterPro" id="IPR027387">
    <property type="entry name" value="Cytb/b6-like_sf"/>
</dbReference>
<accession>A0A060RF31</accession>
<evidence type="ECO:0000259" key="4">
    <source>
        <dbReference type="PROSITE" id="PS51002"/>
    </source>
</evidence>
<dbReference type="Gene3D" id="3.10.28.10">
    <property type="entry name" value="Homing endonucleases"/>
    <property type="match status" value="2"/>
</dbReference>
<dbReference type="Gene3D" id="1.20.810.10">
    <property type="entry name" value="Cytochrome Bc1 Complex, Chain C"/>
    <property type="match status" value="1"/>
</dbReference>
<sequence>MALRKRDVFLGLVNSYVVDSPQPSNLNYWWNYGSLLALCLVIQILTGVFLAMHYSSNIELAFLSVEHIMRDVNYGWWIRYCHANGASFFFIFVYIHMARGLYYGSYRAPRAMVWYIGVIIFLLMIITGFLGYCLVYGQMSHWGYLWLASNVIFFTLIYQKRYRSYTTRPILVNKETPLSIDILSIIYGSLLGDATAEKRKSGKATRIVFNQENTHEAYLLYLHKLVSDLGYTSNNIPKIKTRLGKHGKIRKYLKFNTWSYTSFNIIYDEWYKNVNGKNIKIVPNTIYNYLTPLALSIWIMDDGGKVGKGLKLATNSFSYKEVVYLSNILLDKYNIKSTIQKTGVENQYHLYIWAESMPILWNIVKDYIIPSMKYKFGDYCK</sequence>
<keyword evidence="3" id="KW-0472">Membrane</keyword>
<keyword evidence="3" id="KW-1133">Transmembrane helix</keyword>
<organism evidence="5">
    <name type="scientific">Blastobotrys adeninivorans</name>
    <name type="common">Yeast</name>
    <name type="synonym">Arxula adeninivorans</name>
    <dbReference type="NCBI Taxonomy" id="409370"/>
    <lineage>
        <taxon>Eukaryota</taxon>
        <taxon>Fungi</taxon>
        <taxon>Dikarya</taxon>
        <taxon>Ascomycota</taxon>
        <taxon>Saccharomycotina</taxon>
        <taxon>Dipodascomycetes</taxon>
        <taxon>Dipodascales</taxon>
        <taxon>Trichomonascaceae</taxon>
        <taxon>Blastobotrys</taxon>
    </lineage>
</organism>
<dbReference type="Pfam" id="PF00033">
    <property type="entry name" value="Cytochrome_B"/>
    <property type="match status" value="1"/>
</dbReference>
<protein>
    <submittedName>
        <fullName evidence="5">ARAD0ZZ00902p</fullName>
    </submittedName>
</protein>
<dbReference type="SUPFAM" id="SSF81342">
    <property type="entry name" value="Transmembrane di-heme cytochromes"/>
    <property type="match status" value="1"/>
</dbReference>
<evidence type="ECO:0000256" key="3">
    <source>
        <dbReference type="SAM" id="Phobius"/>
    </source>
</evidence>
<dbReference type="GO" id="GO:0004519">
    <property type="term" value="F:endonuclease activity"/>
    <property type="evidence" value="ECO:0007669"/>
    <property type="project" value="InterPro"/>
</dbReference>
<evidence type="ECO:0000256" key="2">
    <source>
        <dbReference type="ARBA" id="ARBA00023187"/>
    </source>
</evidence>
<keyword evidence="3" id="KW-0812">Transmembrane</keyword>
<dbReference type="PROSITE" id="PS51002">
    <property type="entry name" value="CYTB_NTER"/>
    <property type="match status" value="1"/>
</dbReference>
<dbReference type="EMBL" id="HG937690">
    <property type="protein sequence ID" value="CDN40855.1"/>
    <property type="molecule type" value="Genomic_DNA"/>
</dbReference>
<keyword evidence="2" id="KW-0508">mRNA splicing</keyword>
<evidence type="ECO:0000256" key="1">
    <source>
        <dbReference type="ARBA" id="ARBA00022664"/>
    </source>
</evidence>
<dbReference type="GO" id="GO:0008380">
    <property type="term" value="P:RNA splicing"/>
    <property type="evidence" value="ECO:0007669"/>
    <property type="project" value="UniProtKB-KW"/>
</dbReference>
<dbReference type="GO" id="GO:0008121">
    <property type="term" value="F:quinol-cytochrome-c reductase activity"/>
    <property type="evidence" value="ECO:0007669"/>
    <property type="project" value="TreeGrafter"/>
</dbReference>
<dbReference type="InterPro" id="IPR016174">
    <property type="entry name" value="Di-haem_cyt_TM"/>
</dbReference>
<reference evidence="5" key="1">
    <citation type="submission" date="2014-02" db="EMBL/GenBank/DDBJ databases">
        <authorList>
            <person name="Genoscope - CEA"/>
        </authorList>
    </citation>
    <scope>NUCLEOTIDE SEQUENCE</scope>
    <source>
        <strain evidence="5">LS3</strain>
    </source>
</reference>
<name>A0A060RF31_BLAAD</name>
<evidence type="ECO:0000313" key="5">
    <source>
        <dbReference type="EMBL" id="CDN40855.1"/>
    </source>
</evidence>
<keyword evidence="1" id="KW-0507">mRNA processing</keyword>
<dbReference type="GO" id="GO:0016491">
    <property type="term" value="F:oxidoreductase activity"/>
    <property type="evidence" value="ECO:0007669"/>
    <property type="project" value="InterPro"/>
</dbReference>
<feature type="transmembrane region" description="Helical" evidence="3">
    <location>
        <begin position="29"/>
        <end position="55"/>
    </location>
</feature>
<reference evidence="5" key="2">
    <citation type="submission" date="2014-06" db="EMBL/GenBank/DDBJ databases">
        <title>The complete genome of Blastobotrys (Arxula) adeninivorans LS3 - a yeast of biotechnological interest.</title>
        <authorList>
            <person name="Kunze G."/>
            <person name="Gaillardin C."/>
            <person name="Czernicka M."/>
            <person name="Durrens P."/>
            <person name="Martin T."/>
            <person name="Boer E."/>
            <person name="Gabaldon T."/>
            <person name="Cruz J."/>
            <person name="Talla E."/>
            <person name="Marck C."/>
            <person name="Goffeau A."/>
            <person name="Barbe V."/>
            <person name="Baret P."/>
            <person name="Baronian K."/>
            <person name="Beier S."/>
            <person name="Bleykasten C."/>
            <person name="Bode R."/>
            <person name="Casaregola S."/>
            <person name="Despons L."/>
            <person name="Fairhead C."/>
            <person name="Giersberg M."/>
            <person name="Gierski P."/>
            <person name="Hahnel U."/>
            <person name="Hartmann A."/>
            <person name="Jankowska D."/>
            <person name="Jubin C."/>
            <person name="Jung P."/>
            <person name="Lafontaine I."/>
            <person name="Leh-Louis V."/>
            <person name="Lemaire M."/>
            <person name="Marcet-Houben M."/>
            <person name="Mascher M."/>
            <person name="Morel G."/>
            <person name="Richard G.-F."/>
            <person name="Riechen J."/>
            <person name="Sacerdot C."/>
            <person name="Sarkar A."/>
            <person name="Savel G."/>
            <person name="Schacherer J."/>
            <person name="Sherman D."/>
            <person name="Straub M.-L."/>
            <person name="Stein N."/>
            <person name="Thierry A."/>
            <person name="Trautwein-Schult A."/>
            <person name="Westhof E."/>
            <person name="Worch S."/>
            <person name="Dujon B."/>
            <person name="Souciet J.-L."/>
            <person name="Wincker P."/>
            <person name="Scholz U."/>
            <person name="Neuveglise N."/>
        </authorList>
    </citation>
    <scope>NUCLEOTIDE SEQUENCE</scope>
    <source>
        <strain evidence="5">LS3</strain>
    </source>
</reference>
<keyword evidence="5" id="KW-0496">Mitochondrion</keyword>
<dbReference type="PANTHER" id="PTHR19271:SF16">
    <property type="entry name" value="CYTOCHROME B"/>
    <property type="match status" value="1"/>
</dbReference>
<dbReference type="GO" id="GO:0016020">
    <property type="term" value="C:membrane"/>
    <property type="evidence" value="ECO:0007669"/>
    <property type="project" value="InterPro"/>
</dbReference>
<dbReference type="GO" id="GO:0006397">
    <property type="term" value="P:mRNA processing"/>
    <property type="evidence" value="ECO:0007669"/>
    <property type="project" value="UniProtKB-KW"/>
</dbReference>
<feature type="domain" description="Cytochrome b/b6 N-terminal region profile" evidence="4">
    <location>
        <begin position="1"/>
        <end position="236"/>
    </location>
</feature>
<dbReference type="GO" id="GO:0006122">
    <property type="term" value="P:mitochondrial electron transport, ubiquinol to cytochrome c"/>
    <property type="evidence" value="ECO:0007669"/>
    <property type="project" value="TreeGrafter"/>
</dbReference>
<feature type="transmembrane region" description="Helical" evidence="3">
    <location>
        <begin position="142"/>
        <end position="158"/>
    </location>
</feature>
<dbReference type="Pfam" id="PF03161">
    <property type="entry name" value="LAGLIDADG_2"/>
    <property type="match status" value="1"/>
</dbReference>
<dbReference type="SUPFAM" id="SSF55608">
    <property type="entry name" value="Homing endonucleases"/>
    <property type="match status" value="1"/>
</dbReference>
<dbReference type="InterPro" id="IPR004860">
    <property type="entry name" value="LAGLIDADG_dom"/>
</dbReference>
<dbReference type="InterPro" id="IPR005797">
    <property type="entry name" value="Cyt_b/b6_N"/>
</dbReference>
<dbReference type="InterPro" id="IPR027434">
    <property type="entry name" value="Homing_endonucl"/>
</dbReference>
<dbReference type="GO" id="GO:0005739">
    <property type="term" value="C:mitochondrion"/>
    <property type="evidence" value="ECO:0007669"/>
    <property type="project" value="GOC"/>
</dbReference>
<feature type="transmembrane region" description="Helical" evidence="3">
    <location>
        <begin position="112"/>
        <end position="135"/>
    </location>
</feature>
<feature type="transmembrane region" description="Helical" evidence="3">
    <location>
        <begin position="76"/>
        <end position="97"/>
    </location>
</feature>
<gene>
    <name evidence="5" type="primary">io-cob.2</name>
    <name evidence="5" type="ORF">GNLVRS02_ARAD0ZZ00902g</name>
</gene>
<dbReference type="CDD" id="cd00284">
    <property type="entry name" value="Cytochrome_b_N"/>
    <property type="match status" value="1"/>
</dbReference>
<dbReference type="InterPro" id="IPR048259">
    <property type="entry name" value="Cytochrome_b_N_euk/bac"/>
</dbReference>